<protein>
    <recommendedName>
        <fullName evidence="3 5">Acylphosphatase</fullName>
        <ecNumber evidence="2 5">3.6.1.7</ecNumber>
    </recommendedName>
</protein>
<comment type="catalytic activity">
    <reaction evidence="4 5 6">
        <text>an acyl phosphate + H2O = a carboxylate + phosphate + H(+)</text>
        <dbReference type="Rhea" id="RHEA:14965"/>
        <dbReference type="ChEBI" id="CHEBI:15377"/>
        <dbReference type="ChEBI" id="CHEBI:15378"/>
        <dbReference type="ChEBI" id="CHEBI:29067"/>
        <dbReference type="ChEBI" id="CHEBI:43474"/>
        <dbReference type="ChEBI" id="CHEBI:59918"/>
        <dbReference type="EC" id="3.6.1.7"/>
    </reaction>
</comment>
<organism evidence="9 10">
    <name type="scientific">Biformimicrobium ophioploci</name>
    <dbReference type="NCBI Taxonomy" id="3036711"/>
    <lineage>
        <taxon>Bacteria</taxon>
        <taxon>Pseudomonadati</taxon>
        <taxon>Pseudomonadota</taxon>
        <taxon>Gammaproteobacteria</taxon>
        <taxon>Cellvibrionales</taxon>
        <taxon>Microbulbiferaceae</taxon>
        <taxon>Biformimicrobium</taxon>
    </lineage>
</organism>
<accession>A0ABQ6LUQ8</accession>
<dbReference type="Proteomes" id="UP001224392">
    <property type="component" value="Unassembled WGS sequence"/>
</dbReference>
<dbReference type="PROSITE" id="PS00150">
    <property type="entry name" value="ACYLPHOSPHATASE_1"/>
    <property type="match status" value="1"/>
</dbReference>
<gene>
    <name evidence="9" type="primary">yccX</name>
    <name evidence="9" type="ORF">MNKW57_01440</name>
</gene>
<dbReference type="PROSITE" id="PS00151">
    <property type="entry name" value="ACYLPHOSPHATASE_2"/>
    <property type="match status" value="1"/>
</dbReference>
<dbReference type="InterPro" id="IPR017968">
    <property type="entry name" value="Acylphosphatase_CS"/>
</dbReference>
<dbReference type="Gene3D" id="3.30.70.100">
    <property type="match status" value="1"/>
</dbReference>
<feature type="domain" description="Acylphosphatase-like" evidence="8">
    <location>
        <begin position="3"/>
        <end position="89"/>
    </location>
</feature>
<dbReference type="PANTHER" id="PTHR47268:SF4">
    <property type="entry name" value="ACYLPHOSPHATASE"/>
    <property type="match status" value="1"/>
</dbReference>
<name>A0ABQ6LUQ8_9GAMM</name>
<evidence type="ECO:0000256" key="3">
    <source>
        <dbReference type="ARBA" id="ARBA00015991"/>
    </source>
</evidence>
<proteinExistence type="inferred from homology"/>
<evidence type="ECO:0000313" key="9">
    <source>
        <dbReference type="EMBL" id="GMG85823.1"/>
    </source>
</evidence>
<evidence type="ECO:0000256" key="4">
    <source>
        <dbReference type="ARBA" id="ARBA00047645"/>
    </source>
</evidence>
<dbReference type="InterPro" id="IPR001792">
    <property type="entry name" value="Acylphosphatase-like_dom"/>
</dbReference>
<dbReference type="PANTHER" id="PTHR47268">
    <property type="entry name" value="ACYLPHOSPHATASE"/>
    <property type="match status" value="1"/>
</dbReference>
<dbReference type="SUPFAM" id="SSF54975">
    <property type="entry name" value="Acylphosphatase/BLUF domain-like"/>
    <property type="match status" value="1"/>
</dbReference>
<dbReference type="RefSeq" id="WP_285762352.1">
    <property type="nucleotide sequence ID" value="NZ_BSYJ01000001.1"/>
</dbReference>
<evidence type="ECO:0000256" key="1">
    <source>
        <dbReference type="ARBA" id="ARBA00005614"/>
    </source>
</evidence>
<evidence type="ECO:0000256" key="2">
    <source>
        <dbReference type="ARBA" id="ARBA00012150"/>
    </source>
</evidence>
<feature type="active site" evidence="5">
    <location>
        <position position="36"/>
    </location>
</feature>
<evidence type="ECO:0000256" key="6">
    <source>
        <dbReference type="RuleBase" id="RU000553"/>
    </source>
</evidence>
<comment type="similarity">
    <text evidence="1 7">Belongs to the acylphosphatase family.</text>
</comment>
<reference evidence="9 10" key="1">
    <citation type="submission" date="2023-04" db="EMBL/GenBank/DDBJ databases">
        <title>Marinobulbifer ophiurae gen. nov., sp. Nov., isolate from tissue of brittle star Ophioplocus japonicus.</title>
        <authorList>
            <person name="Kawano K."/>
            <person name="Sawayama S."/>
            <person name="Nakagawa S."/>
        </authorList>
    </citation>
    <scope>NUCLEOTIDE SEQUENCE [LARGE SCALE GENOMIC DNA]</scope>
    <source>
        <strain evidence="9 10">NKW57</strain>
    </source>
</reference>
<evidence type="ECO:0000259" key="8">
    <source>
        <dbReference type="PROSITE" id="PS51160"/>
    </source>
</evidence>
<keyword evidence="10" id="KW-1185">Reference proteome</keyword>
<dbReference type="EC" id="3.6.1.7" evidence="2 5"/>
<sequence length="89" mass="9633">MQTMRGRVTGKVQGVSFRFFVQQQAESAHLNGYARNMADGSVEFLLQGDPAAIEHALVAIAKGPSAARVDSMQYEPLPDRTPVPGFSIL</sequence>
<evidence type="ECO:0000313" key="10">
    <source>
        <dbReference type="Proteomes" id="UP001224392"/>
    </source>
</evidence>
<dbReference type="PROSITE" id="PS51160">
    <property type="entry name" value="ACYLPHOSPHATASE_3"/>
    <property type="match status" value="1"/>
</dbReference>
<dbReference type="InterPro" id="IPR020456">
    <property type="entry name" value="Acylphosphatase"/>
</dbReference>
<comment type="caution">
    <text evidence="9">The sequence shown here is derived from an EMBL/GenBank/DDBJ whole genome shotgun (WGS) entry which is preliminary data.</text>
</comment>
<dbReference type="InterPro" id="IPR036046">
    <property type="entry name" value="Acylphosphatase-like_dom_sf"/>
</dbReference>
<evidence type="ECO:0000256" key="5">
    <source>
        <dbReference type="PROSITE-ProRule" id="PRU00520"/>
    </source>
</evidence>
<dbReference type="Pfam" id="PF00708">
    <property type="entry name" value="Acylphosphatase"/>
    <property type="match status" value="1"/>
</dbReference>
<feature type="active site" evidence="5">
    <location>
        <position position="18"/>
    </location>
</feature>
<evidence type="ECO:0000256" key="7">
    <source>
        <dbReference type="RuleBase" id="RU004168"/>
    </source>
</evidence>
<keyword evidence="5 6" id="KW-0378">Hydrolase</keyword>
<dbReference type="EMBL" id="BSYJ01000001">
    <property type="protein sequence ID" value="GMG85823.1"/>
    <property type="molecule type" value="Genomic_DNA"/>
</dbReference>